<reference evidence="3" key="1">
    <citation type="submission" date="2024-02" db="UniProtKB">
        <authorList>
            <consortium name="WormBaseParasite"/>
        </authorList>
    </citation>
    <scope>IDENTIFICATION</scope>
</reference>
<name>A0AAF3E9H5_9BILA</name>
<evidence type="ECO:0000313" key="2">
    <source>
        <dbReference type="Proteomes" id="UP000887575"/>
    </source>
</evidence>
<protein>
    <submittedName>
        <fullName evidence="3">Uncharacterized protein</fullName>
    </submittedName>
</protein>
<feature type="region of interest" description="Disordered" evidence="1">
    <location>
        <begin position="112"/>
        <end position="149"/>
    </location>
</feature>
<feature type="region of interest" description="Disordered" evidence="1">
    <location>
        <begin position="25"/>
        <end position="64"/>
    </location>
</feature>
<feature type="compositionally biased region" description="Polar residues" evidence="1">
    <location>
        <begin position="37"/>
        <end position="50"/>
    </location>
</feature>
<accession>A0AAF3E9H5</accession>
<evidence type="ECO:0000256" key="1">
    <source>
        <dbReference type="SAM" id="MobiDB-lite"/>
    </source>
</evidence>
<dbReference type="WBParaSite" id="MBELARI_LOCUS10557">
    <property type="protein sequence ID" value="MBELARI_LOCUS10557"/>
    <property type="gene ID" value="MBELARI_LOCUS10557"/>
</dbReference>
<evidence type="ECO:0000313" key="3">
    <source>
        <dbReference type="WBParaSite" id="MBELARI_LOCUS10557"/>
    </source>
</evidence>
<keyword evidence="2" id="KW-1185">Reference proteome</keyword>
<feature type="compositionally biased region" description="Basic and acidic residues" evidence="1">
    <location>
        <begin position="126"/>
        <end position="139"/>
    </location>
</feature>
<proteinExistence type="predicted"/>
<dbReference type="AlphaFoldDB" id="A0AAF3E9H5"/>
<dbReference type="Proteomes" id="UP000887575">
    <property type="component" value="Unassembled WGS sequence"/>
</dbReference>
<organism evidence="2 3">
    <name type="scientific">Mesorhabditis belari</name>
    <dbReference type="NCBI Taxonomy" id="2138241"/>
    <lineage>
        <taxon>Eukaryota</taxon>
        <taxon>Metazoa</taxon>
        <taxon>Ecdysozoa</taxon>
        <taxon>Nematoda</taxon>
        <taxon>Chromadorea</taxon>
        <taxon>Rhabditida</taxon>
        <taxon>Rhabditina</taxon>
        <taxon>Rhabditomorpha</taxon>
        <taxon>Rhabditoidea</taxon>
        <taxon>Rhabditidae</taxon>
        <taxon>Mesorhabditinae</taxon>
        <taxon>Mesorhabditis</taxon>
    </lineage>
</organism>
<sequence>MISEVFRSVRKQTKKLVGQLANGAEDEEKIVKESNNKKQLSFKNKISPQFNDHEEPQSRTHPSLACFPSCFKSNDKNEDQEAFLNQDTSDNLDVPEITRKCSKRLASIYPTCDDDEQKSKKPKLLNKRDQIVRPKETQPKKKLFTKGPAVTPRLNLTRQRNANVKKYPASEFLKGF</sequence>